<dbReference type="Proteomes" id="UP000008075">
    <property type="component" value="Chromosome"/>
</dbReference>
<evidence type="ECO:0000259" key="2">
    <source>
        <dbReference type="Pfam" id="PF06812"/>
    </source>
</evidence>
<feature type="region of interest" description="Disordered" evidence="1">
    <location>
        <begin position="238"/>
        <end position="265"/>
    </location>
</feature>
<organism evidence="3 4">
    <name type="scientific">Xenorhabdus nematophila (strain ATCC 19061 / DSM 3370 / CCUG 14189 / LMG 1036 / NCIMB 9965 / AN6)</name>
    <dbReference type="NCBI Taxonomy" id="406817"/>
    <lineage>
        <taxon>Bacteria</taxon>
        <taxon>Pseudomonadati</taxon>
        <taxon>Pseudomonadota</taxon>
        <taxon>Gammaproteobacteria</taxon>
        <taxon>Enterobacterales</taxon>
        <taxon>Morganellaceae</taxon>
        <taxon>Xenorhabdus</taxon>
    </lineage>
</organism>
<dbReference type="HOGENOM" id="CLU_060104_0_0_6"/>
<dbReference type="InterPro" id="IPR017740">
    <property type="entry name" value="TssA-like"/>
</dbReference>
<dbReference type="Pfam" id="PF06812">
    <property type="entry name" value="ImpA_N"/>
    <property type="match status" value="1"/>
</dbReference>
<evidence type="ECO:0000313" key="4">
    <source>
        <dbReference type="Proteomes" id="UP000008075"/>
    </source>
</evidence>
<dbReference type="RefSeq" id="WP_010846065.1">
    <property type="nucleotide sequence ID" value="NC_014228.1"/>
</dbReference>
<sequence length="348" mass="39518">MNIDELLTPISAEYACGENLEYDDEFLALEQAIIEKPEKQFGDVIIPAEPPHWGEVEKHAIHLFSRTKDLNVIIALMQAWINLRGLSGYADGLYLLRQTLERYWTEVWPRLEFDGSYDLLRRLNTLAAIEDNSPCTIKAQNSLLLKSASSELTLQEAYSLLSGSVTNISSYTGGRPRLINELKQKSASPEMLIIMTIRDHLTALIEIICHHLSNSHMPELPQFLKQLDTIIKFCTTPDSETAKEKNPELLDSASSDTQGASMEQQTSEESVLFHWQSVEVNHRDEAHILLEKAKAYFLKHEPSHPAPLMISRIQQLIDRDFMTIIQDLAPEGLNQLEIIFGHPHHSDI</sequence>
<feature type="compositionally biased region" description="Polar residues" evidence="1">
    <location>
        <begin position="252"/>
        <end position="265"/>
    </location>
</feature>
<gene>
    <name evidence="3" type="ordered locus">XNC1_2524</name>
</gene>
<protein>
    <recommendedName>
        <fullName evidence="2">ImpA N-terminal domain-containing protein</fullName>
    </recommendedName>
</protein>
<dbReference type="InterPro" id="IPR010657">
    <property type="entry name" value="ImpA_N"/>
</dbReference>
<keyword evidence="4" id="KW-1185">Reference proteome</keyword>
<evidence type="ECO:0000313" key="3">
    <source>
        <dbReference type="EMBL" id="CBJ90582.1"/>
    </source>
</evidence>
<dbReference type="KEGG" id="xne:XNC1_2524"/>
<dbReference type="PANTHER" id="PTHR37951">
    <property type="entry name" value="CYTOPLASMIC PROTEIN-RELATED"/>
    <property type="match status" value="1"/>
</dbReference>
<dbReference type="NCBIfam" id="TIGR03363">
    <property type="entry name" value="VI_chp_8"/>
    <property type="match status" value="1"/>
</dbReference>
<accession>D3VHD7</accession>
<evidence type="ECO:0000256" key="1">
    <source>
        <dbReference type="SAM" id="MobiDB-lite"/>
    </source>
</evidence>
<feature type="domain" description="ImpA N-terminal" evidence="2">
    <location>
        <begin position="7"/>
        <end position="130"/>
    </location>
</feature>
<dbReference type="STRING" id="406817.XNC1_2524"/>
<dbReference type="GeneID" id="24904443"/>
<dbReference type="PANTHER" id="PTHR37951:SF1">
    <property type="entry name" value="TYPE VI SECRETION SYSTEM COMPONENT TSSA1"/>
    <property type="match status" value="1"/>
</dbReference>
<dbReference type="eggNOG" id="COG3515">
    <property type="taxonomic scope" value="Bacteria"/>
</dbReference>
<reference evidence="3 4" key="1">
    <citation type="journal article" date="2011" name="PLoS ONE">
        <title>The entomopathogenic bacterial endosymbionts xenorhabdus and photorhabdus: convergent lifestyles from divergent genomes.</title>
        <authorList>
            <person name="Chaston J.M."/>
            <person name="Suen G."/>
            <person name="Tucker S.L."/>
            <person name="Andersen A.W."/>
            <person name="Bhasin A."/>
            <person name="Bode E."/>
            <person name="Bode H.B."/>
            <person name="Brachmann A.O."/>
            <person name="Cowles C.E."/>
            <person name="Cowles K.N."/>
            <person name="Darby C."/>
            <person name="de Leon L."/>
            <person name="Drace K."/>
            <person name="Du Z."/>
            <person name="Givaudan A."/>
            <person name="Herbert Tran E.E."/>
            <person name="Jewell K.A."/>
            <person name="Knack J.J."/>
            <person name="Krasomil-Osterfeld K.C."/>
            <person name="Kukor R."/>
            <person name="Lanois A."/>
            <person name="Latreille P."/>
            <person name="Leimgruber N.K."/>
            <person name="Lipke C.M."/>
            <person name="Liu R."/>
            <person name="Lu X."/>
            <person name="Martens E.C."/>
            <person name="Marri P.R."/>
            <person name="Medigue C."/>
            <person name="Menard M.L."/>
            <person name="Miller N.M."/>
            <person name="Morales-Soto N."/>
            <person name="Norton S."/>
            <person name="Ogier J.C."/>
            <person name="Orchard S.S."/>
            <person name="Park D."/>
            <person name="Park Y."/>
            <person name="Qurollo B.A."/>
            <person name="Sugar D.R."/>
            <person name="Richards G.R."/>
            <person name="Rouy Z."/>
            <person name="Slominski B."/>
            <person name="Slominski K."/>
            <person name="Snyder H."/>
            <person name="Tjaden B.C."/>
            <person name="van der Hoeven R."/>
            <person name="Welch R.D."/>
            <person name="Wheeler C."/>
            <person name="Xiang B."/>
            <person name="Barbazuk B."/>
            <person name="Gaudriault S."/>
            <person name="Goodner B."/>
            <person name="Slater S.C."/>
            <person name="Forst S."/>
            <person name="Goldman B.S."/>
            <person name="Goodrich-Blair H."/>
        </authorList>
    </citation>
    <scope>NUCLEOTIDE SEQUENCE [LARGE SCALE GENOMIC DNA]</scope>
    <source>
        <strain evidence="4">ATCC 19061 / DSM 3370 / CCUG 14189 / LMG 1036 / NCIMB 9965 / AN6</strain>
    </source>
</reference>
<dbReference type="EMBL" id="FN667742">
    <property type="protein sequence ID" value="CBJ90582.1"/>
    <property type="molecule type" value="Genomic_DNA"/>
</dbReference>
<dbReference type="AlphaFoldDB" id="D3VHD7"/>
<name>D3VHD7_XENNA</name>
<proteinExistence type="predicted"/>